<accession>A0A9J6Q103</accession>
<keyword evidence="1" id="KW-0732">Signal</keyword>
<evidence type="ECO:0000313" key="3">
    <source>
        <dbReference type="EMBL" id="MCU6664665.1"/>
    </source>
</evidence>
<protein>
    <submittedName>
        <fullName evidence="3">Heavy-metal-associated domain-containing protein</fullName>
    </submittedName>
</protein>
<evidence type="ECO:0000256" key="1">
    <source>
        <dbReference type="SAM" id="SignalP"/>
    </source>
</evidence>
<sequence length="96" mass="10317">MKRLALIACLFLPLFALAANQKVVLDVQGMTCSLCVISVNQALRETKGVIKAKASLKTRQTEVIVAEGFPTDTLVNAVAKTGYTASVNRIDKLPVQ</sequence>
<feature type="domain" description="HMA" evidence="2">
    <location>
        <begin position="21"/>
        <end position="86"/>
    </location>
</feature>
<feature type="signal peptide" evidence="1">
    <location>
        <begin position="1"/>
        <end position="18"/>
    </location>
</feature>
<organism evidence="3 4">
    <name type="scientific">Silvania hatchlandensis</name>
    <dbReference type="NCBI Taxonomy" id="2926469"/>
    <lineage>
        <taxon>Bacteria</taxon>
        <taxon>Pseudomonadati</taxon>
        <taxon>Pseudomonadota</taxon>
        <taxon>Gammaproteobacteria</taxon>
        <taxon>Enterobacterales</taxon>
        <taxon>Enterobacteriaceae</taxon>
        <taxon>Silvania</taxon>
    </lineage>
</organism>
<reference evidence="3" key="1">
    <citation type="submission" date="2022-05" db="EMBL/GenBank/DDBJ databases">
        <title>Description of a novel species of Leclercia; Leclercia tamurae and the Proposal for a Novel Genus Silvania gen. nov. Containing Two Novel Species Silvania hatchlandensis sp. nov. and Silvania confinis sp. nov. Isolated from the Rhizosphere of Oak.</title>
        <authorList>
            <person name="Maddock D.W."/>
            <person name="Brady C.L."/>
            <person name="Denman S."/>
            <person name="Arnold D."/>
        </authorList>
    </citation>
    <scope>NUCLEOTIDE SEQUENCE</scope>
    <source>
        <strain evidence="3">H19S6</strain>
    </source>
</reference>
<dbReference type="GO" id="GO:0046872">
    <property type="term" value="F:metal ion binding"/>
    <property type="evidence" value="ECO:0007669"/>
    <property type="project" value="InterPro"/>
</dbReference>
<dbReference type="Pfam" id="PF00403">
    <property type="entry name" value="HMA"/>
    <property type="match status" value="1"/>
</dbReference>
<dbReference type="SUPFAM" id="SSF55008">
    <property type="entry name" value="HMA, heavy metal-associated domain"/>
    <property type="match status" value="1"/>
</dbReference>
<dbReference type="InterPro" id="IPR006121">
    <property type="entry name" value="HMA_dom"/>
</dbReference>
<keyword evidence="4" id="KW-1185">Reference proteome</keyword>
<dbReference type="Proteomes" id="UP001063816">
    <property type="component" value="Unassembled WGS sequence"/>
</dbReference>
<dbReference type="RefSeq" id="WP_271282321.1">
    <property type="nucleotide sequence ID" value="NZ_JAMGZK010000046.1"/>
</dbReference>
<dbReference type="AlphaFoldDB" id="A0A9J6Q103"/>
<dbReference type="Gene3D" id="3.30.70.100">
    <property type="match status" value="1"/>
</dbReference>
<gene>
    <name evidence="3" type="ORF">M8014_09985</name>
</gene>
<dbReference type="CDD" id="cd00371">
    <property type="entry name" value="HMA"/>
    <property type="match status" value="1"/>
</dbReference>
<feature type="chain" id="PRO_5039900396" evidence="1">
    <location>
        <begin position="19"/>
        <end position="96"/>
    </location>
</feature>
<dbReference type="EMBL" id="JAMGZK010000046">
    <property type="protein sequence ID" value="MCU6664665.1"/>
    <property type="molecule type" value="Genomic_DNA"/>
</dbReference>
<evidence type="ECO:0000313" key="4">
    <source>
        <dbReference type="Proteomes" id="UP001063816"/>
    </source>
</evidence>
<dbReference type="InterPro" id="IPR036163">
    <property type="entry name" value="HMA_dom_sf"/>
</dbReference>
<name>A0A9J6Q103_9ENTR</name>
<dbReference type="PROSITE" id="PS50846">
    <property type="entry name" value="HMA_2"/>
    <property type="match status" value="1"/>
</dbReference>
<comment type="caution">
    <text evidence="3">The sequence shown here is derived from an EMBL/GenBank/DDBJ whole genome shotgun (WGS) entry which is preliminary data.</text>
</comment>
<dbReference type="InterPro" id="IPR001802">
    <property type="entry name" value="MerP/CopZ"/>
</dbReference>
<proteinExistence type="predicted"/>
<evidence type="ECO:0000259" key="2">
    <source>
        <dbReference type="PROSITE" id="PS50846"/>
    </source>
</evidence>
<dbReference type="PRINTS" id="PR00946">
    <property type="entry name" value="HGSCAVENGER"/>
</dbReference>